<dbReference type="Pfam" id="PF00400">
    <property type="entry name" value="WD40"/>
    <property type="match status" value="3"/>
</dbReference>
<evidence type="ECO:0000256" key="4">
    <source>
        <dbReference type="PROSITE-ProRule" id="PRU00221"/>
    </source>
</evidence>
<proteinExistence type="predicted"/>
<dbReference type="PANTHER" id="PTHR22889:SF0">
    <property type="entry name" value="WD REPEAT-CONTAINING PROTEIN 89"/>
    <property type="match status" value="1"/>
</dbReference>
<dbReference type="PROSITE" id="PS50082">
    <property type="entry name" value="WD_REPEATS_2"/>
    <property type="match status" value="3"/>
</dbReference>
<reference evidence="6" key="1">
    <citation type="submission" date="2025-08" db="UniProtKB">
        <authorList>
            <consortium name="RefSeq"/>
        </authorList>
    </citation>
    <scope>IDENTIFICATION</scope>
</reference>
<gene>
    <name evidence="6" type="primary">LOC115211959</name>
</gene>
<protein>
    <recommendedName>
        <fullName evidence="1">WD repeat-containing protein 89</fullName>
    </recommendedName>
</protein>
<dbReference type="InterPro" id="IPR001680">
    <property type="entry name" value="WD40_rpt"/>
</dbReference>
<dbReference type="InterPro" id="IPR036322">
    <property type="entry name" value="WD40_repeat_dom_sf"/>
</dbReference>
<keyword evidence="2 4" id="KW-0853">WD repeat</keyword>
<feature type="repeat" description="WD" evidence="4">
    <location>
        <begin position="74"/>
        <end position="110"/>
    </location>
</feature>
<name>A0A6P7SF54_9MOLL</name>
<dbReference type="InterPro" id="IPR015943">
    <property type="entry name" value="WD40/YVTN_repeat-like_dom_sf"/>
</dbReference>
<dbReference type="PANTHER" id="PTHR22889">
    <property type="entry name" value="WD REPEAT-CONTAINING PROTEIN 89"/>
    <property type="match status" value="1"/>
</dbReference>
<dbReference type="KEGG" id="osn:115211959"/>
<feature type="repeat" description="WD" evidence="4">
    <location>
        <begin position="166"/>
        <end position="208"/>
    </location>
</feature>
<dbReference type="AlphaFoldDB" id="A0A6P7SF54"/>
<evidence type="ECO:0000313" key="6">
    <source>
        <dbReference type="RefSeq" id="XP_029636586.1"/>
    </source>
</evidence>
<evidence type="ECO:0000313" key="5">
    <source>
        <dbReference type="Proteomes" id="UP000515154"/>
    </source>
</evidence>
<dbReference type="InterPro" id="IPR039328">
    <property type="entry name" value="WDR89"/>
</dbReference>
<organism evidence="5 6">
    <name type="scientific">Octopus sinensis</name>
    <name type="common">East Asian common octopus</name>
    <dbReference type="NCBI Taxonomy" id="2607531"/>
    <lineage>
        <taxon>Eukaryota</taxon>
        <taxon>Metazoa</taxon>
        <taxon>Spiralia</taxon>
        <taxon>Lophotrochozoa</taxon>
        <taxon>Mollusca</taxon>
        <taxon>Cephalopoda</taxon>
        <taxon>Coleoidea</taxon>
        <taxon>Octopodiformes</taxon>
        <taxon>Octopoda</taxon>
        <taxon>Incirrata</taxon>
        <taxon>Octopodidae</taxon>
        <taxon>Octopus</taxon>
    </lineage>
</organism>
<dbReference type="PROSITE" id="PS50294">
    <property type="entry name" value="WD_REPEATS_REGION"/>
    <property type="match status" value="2"/>
</dbReference>
<evidence type="ECO:0000256" key="2">
    <source>
        <dbReference type="ARBA" id="ARBA00022574"/>
    </source>
</evidence>
<accession>A0A6P7SF54</accession>
<keyword evidence="3" id="KW-0677">Repeat</keyword>
<dbReference type="SUPFAM" id="SSF50978">
    <property type="entry name" value="WD40 repeat-like"/>
    <property type="match status" value="1"/>
</dbReference>
<dbReference type="SMART" id="SM00320">
    <property type="entry name" value="WD40"/>
    <property type="match status" value="4"/>
</dbReference>
<evidence type="ECO:0000256" key="1">
    <source>
        <dbReference type="ARBA" id="ARBA00021125"/>
    </source>
</evidence>
<keyword evidence="5" id="KW-1185">Reference proteome</keyword>
<dbReference type="Gene3D" id="2.130.10.10">
    <property type="entry name" value="YVTN repeat-like/Quinoprotein amine dehydrogenase"/>
    <property type="match status" value="3"/>
</dbReference>
<sequence>MMESMEDMMRKLNFCEKTAISLKPVEEEYILHMDIQQSADTPDSATDDRLLACSSSSYNIRLHARHNMATLQQIDAHKNVISGIKFAHNDTHLLFSSSWDGSIRCWDIRTDFKKPAQEFAGCDKCLLCLDINSSDSKIAAGTESVEKEVELKIWDRRQNVLLTDFTDSHMDDITQVSFHPTNENLLASGSTDGLVCKFDLAEDTEENSLLLTMNSLSSVAFVGWCSPNYDQIYCTTHVDTFHVWDSTEGDLLYQMTNVKEKLKDKVEYIVDYIGSEKTDHWMVLAGQKNGNLSILEFSNDKDVEIISSLSGGHTGIIRCLHWDKMTSSLVTGGEDSMVCLWSTTTAEENKEVNKLKIKAHKLKTLPRIKAGQ</sequence>
<dbReference type="RefSeq" id="XP_029636586.1">
    <property type="nucleotide sequence ID" value="XM_029780726.2"/>
</dbReference>
<dbReference type="Proteomes" id="UP000515154">
    <property type="component" value="Linkage group LG5"/>
</dbReference>
<evidence type="ECO:0000256" key="3">
    <source>
        <dbReference type="ARBA" id="ARBA00022737"/>
    </source>
</evidence>
<feature type="repeat" description="WD" evidence="4">
    <location>
        <begin position="310"/>
        <end position="351"/>
    </location>
</feature>